<protein>
    <submittedName>
        <fullName evidence="1">Uncharacterized protein</fullName>
    </submittedName>
</protein>
<dbReference type="RefSeq" id="WP_007195523.1">
    <property type="nucleotide sequence ID" value="NZ_AFWV01000024.1"/>
</dbReference>
<accession>F9UI99</accession>
<dbReference type="Proteomes" id="UP000005459">
    <property type="component" value="Unassembled WGS sequence"/>
</dbReference>
<dbReference type="AlphaFoldDB" id="F9UI99"/>
<dbReference type="STRING" id="768671.ThimaDRAFT_4652"/>
<sequence length="443" mass="49762">MSPDRFAALYPRDLDRLRVAWHHLRIQGPPADYELTREEAEHPDPGRRYARRTIQEIACAGDRLALIDKVSPHSLYDLMVSEISDPSRATPAAVDPLTGRVLWRTGHAFVRFVSDPDVMRRFDLADGELHLALNCDPNTRDRESVQAAKQFHLHLLYWPGDALKPLEKAARFGAVRETRLRRQAVDPLTFLGAHLIYESLAGFDLHLPGARRLQPEDRLAIRGERPFGCLIELPGWKVLDDFAFEDLVRRLHLHLETLAAQLLEVFTGQRRPPLPWHRHPLRASAEIARGLAALPLSVGTRAGLRALSGALRDLSASTTRRLERADPMRRMDLMTLNQPCYALSLHGPERNRPGATLEDAGVVHLAIQPKLFSGIGGAGLLGLGGVPSVRILRGEGRSSAESWHRRGRFQRAFAEFNRSHQGDVSDIRFQPVKRFVDPSTGWV</sequence>
<dbReference type="OrthoDB" id="4015770at2"/>
<evidence type="ECO:0000313" key="2">
    <source>
        <dbReference type="Proteomes" id="UP000005459"/>
    </source>
</evidence>
<name>F9UI99_9GAMM</name>
<evidence type="ECO:0000313" key="1">
    <source>
        <dbReference type="EMBL" id="EGV16051.1"/>
    </source>
</evidence>
<proteinExistence type="predicted"/>
<keyword evidence="2" id="KW-1185">Reference proteome</keyword>
<reference evidence="1 2" key="1">
    <citation type="submission" date="2011-06" db="EMBL/GenBank/DDBJ databases">
        <title>The draft genome of Thiocapsa marina 5811.</title>
        <authorList>
            <consortium name="US DOE Joint Genome Institute (JGI-PGF)"/>
            <person name="Lucas S."/>
            <person name="Han J."/>
            <person name="Cheng J.-F."/>
            <person name="Goodwin L."/>
            <person name="Pitluck S."/>
            <person name="Peters L."/>
            <person name="Land M.L."/>
            <person name="Hauser L."/>
            <person name="Vogl K."/>
            <person name="Liu Z."/>
            <person name="Imhoff J."/>
            <person name="Thiel V."/>
            <person name="Frigaard N.-U."/>
            <person name="Bryant D."/>
            <person name="Woyke T.J."/>
        </authorList>
    </citation>
    <scope>NUCLEOTIDE SEQUENCE [LARGE SCALE GENOMIC DNA]</scope>
    <source>
        <strain evidence="1 2">5811</strain>
    </source>
</reference>
<organism evidence="1 2">
    <name type="scientific">Thiocapsa marina 5811</name>
    <dbReference type="NCBI Taxonomy" id="768671"/>
    <lineage>
        <taxon>Bacteria</taxon>
        <taxon>Pseudomonadati</taxon>
        <taxon>Pseudomonadota</taxon>
        <taxon>Gammaproteobacteria</taxon>
        <taxon>Chromatiales</taxon>
        <taxon>Chromatiaceae</taxon>
        <taxon>Thiocapsa</taxon>
    </lineage>
</organism>
<dbReference type="eggNOG" id="ENOG502Z98A">
    <property type="taxonomic scope" value="Bacteria"/>
</dbReference>
<gene>
    <name evidence="1" type="ORF">ThimaDRAFT_4652</name>
</gene>
<dbReference type="EMBL" id="AFWV01000024">
    <property type="protein sequence ID" value="EGV16051.1"/>
    <property type="molecule type" value="Genomic_DNA"/>
</dbReference>